<protein>
    <submittedName>
        <fullName evidence="6">Uncharacterized protein LOC106067267 isoform X1</fullName>
    </submittedName>
</protein>
<organism evidence="5 6">
    <name type="scientific">Biomphalaria glabrata</name>
    <name type="common">Bloodfluke planorb</name>
    <name type="synonym">Freshwater snail</name>
    <dbReference type="NCBI Taxonomy" id="6526"/>
    <lineage>
        <taxon>Eukaryota</taxon>
        <taxon>Metazoa</taxon>
        <taxon>Spiralia</taxon>
        <taxon>Lophotrochozoa</taxon>
        <taxon>Mollusca</taxon>
        <taxon>Gastropoda</taxon>
        <taxon>Heterobranchia</taxon>
        <taxon>Euthyneura</taxon>
        <taxon>Panpulmonata</taxon>
        <taxon>Hygrophila</taxon>
        <taxon>Lymnaeoidea</taxon>
        <taxon>Planorbidae</taxon>
        <taxon>Biomphalaria</taxon>
    </lineage>
</organism>
<dbReference type="OrthoDB" id="446789at2759"/>
<name>A0A9W3A8Q8_BIOGL</name>
<evidence type="ECO:0000313" key="6">
    <source>
        <dbReference type="RefSeq" id="XP_055883584.1"/>
    </source>
</evidence>
<sequence length="584" mass="66306">MIRIYCDAMFLLYPGSDSQWSESAALSNPKMCSAGSTMTTRLKEEEVYEEIMDCEEEVDPRVKQELEILNQAGGDVNRLEKEIDEARAKYQTTFSECSQALEALKKKDGASIKRARPYFELKEAARQAQSEAVRSARKFQSANSVYLAAKETISLAELRLLDDKTVSLSKAWQEMLNHAVIRVMEAEAEKSLSEKDHCKKAAVFSEMEQKLSALEKKNKRSISKARAYFDVKKELEVKLLQLKQTVEDLQQALKSAKQKYAGALKRLEQISDSIHERRKLKYILMYPREPGVGAEESNAMTEHQFPSLYTPLDADGQEYYYNYDDNVFKNDEGVEDDVNDMENEKLFREMILTISLDDDDTSFMKQTKSGRMLISRQRSRSLPTLTDNCLRPGDKPCLNRSFNLEFSNTNFESPLWNREDSSPPDGNSMSSDKNDITDNCNATVDTNNVPLYEDKCLTASKNDCSENVQHLVNDIKSSISNYNHNKSFEDDFEGDTSKNMNDAQSSLAPVNNSVSKASNHQLPEKDCVTSDHLPSNSVISDIERDESDAKITTTHSIDKKKSDIQSDAIYCVQDYETDDKVIFV</sequence>
<dbReference type="AlphaFoldDB" id="A0A9W3A8Q8"/>
<gene>
    <name evidence="6" type="primary">LOC106067267</name>
</gene>
<evidence type="ECO:0000256" key="1">
    <source>
        <dbReference type="ARBA" id="ARBA00007796"/>
    </source>
</evidence>
<dbReference type="PANTHER" id="PTHR19423:SF1">
    <property type="entry name" value="SH3 DOMAIN-BINDING PROTEIN 5"/>
    <property type="match status" value="1"/>
</dbReference>
<dbReference type="InterPro" id="IPR007940">
    <property type="entry name" value="SH3BP5"/>
</dbReference>
<dbReference type="GeneID" id="106067267"/>
<feature type="compositionally biased region" description="Polar residues" evidence="4">
    <location>
        <begin position="424"/>
        <end position="436"/>
    </location>
</feature>
<comment type="similarity">
    <text evidence="1">Belongs to the SH3BP5 family.</text>
</comment>
<evidence type="ECO:0000256" key="2">
    <source>
        <dbReference type="ARBA" id="ARBA00023054"/>
    </source>
</evidence>
<proteinExistence type="inferred from homology"/>
<dbReference type="GO" id="GO:0035556">
    <property type="term" value="P:intracellular signal transduction"/>
    <property type="evidence" value="ECO:0007669"/>
    <property type="project" value="InterPro"/>
</dbReference>
<dbReference type="RefSeq" id="XP_055883584.1">
    <property type="nucleotide sequence ID" value="XM_056027609.1"/>
</dbReference>
<keyword evidence="5" id="KW-1185">Reference proteome</keyword>
<feature type="coiled-coil region" evidence="3">
    <location>
        <begin position="62"/>
        <end position="96"/>
    </location>
</feature>
<reference evidence="6" key="1">
    <citation type="submission" date="2025-08" db="UniProtKB">
        <authorList>
            <consortium name="RefSeq"/>
        </authorList>
    </citation>
    <scope>IDENTIFICATION</scope>
</reference>
<feature type="coiled-coil region" evidence="3">
    <location>
        <begin position="204"/>
        <end position="273"/>
    </location>
</feature>
<evidence type="ECO:0000256" key="3">
    <source>
        <dbReference type="SAM" id="Coils"/>
    </source>
</evidence>
<evidence type="ECO:0000313" key="5">
    <source>
        <dbReference type="Proteomes" id="UP001165740"/>
    </source>
</evidence>
<dbReference type="GO" id="GO:0005737">
    <property type="term" value="C:cytoplasm"/>
    <property type="evidence" value="ECO:0007669"/>
    <property type="project" value="TreeGrafter"/>
</dbReference>
<dbReference type="OMA" id="MGQFEKS"/>
<dbReference type="Pfam" id="PF05276">
    <property type="entry name" value="SH3BP5"/>
    <property type="match status" value="1"/>
</dbReference>
<keyword evidence="2 3" id="KW-0175">Coiled coil</keyword>
<dbReference type="Proteomes" id="UP001165740">
    <property type="component" value="Chromosome 1"/>
</dbReference>
<evidence type="ECO:0000256" key="4">
    <source>
        <dbReference type="SAM" id="MobiDB-lite"/>
    </source>
</evidence>
<accession>A0A9W3A8Q8</accession>
<feature type="region of interest" description="Disordered" evidence="4">
    <location>
        <begin position="413"/>
        <end position="436"/>
    </location>
</feature>
<dbReference type="GO" id="GO:0004860">
    <property type="term" value="F:protein kinase inhibitor activity"/>
    <property type="evidence" value="ECO:0007669"/>
    <property type="project" value="TreeGrafter"/>
</dbReference>
<dbReference type="PANTHER" id="PTHR19423">
    <property type="entry name" value="SH3 DOMAIN-BINDING PROTEIN 5"/>
    <property type="match status" value="1"/>
</dbReference>